<evidence type="ECO:0000256" key="2">
    <source>
        <dbReference type="ARBA" id="ARBA00010483"/>
    </source>
</evidence>
<dbReference type="Proteomes" id="UP000694397">
    <property type="component" value="Chromosome 17"/>
</dbReference>
<dbReference type="GO" id="GO:0006729">
    <property type="term" value="P:tetrahydrobiopterin biosynthetic process"/>
    <property type="evidence" value="ECO:0007669"/>
    <property type="project" value="InterPro"/>
</dbReference>
<evidence type="ECO:0000256" key="8">
    <source>
        <dbReference type="ARBA" id="ARBA00023002"/>
    </source>
</evidence>
<reference evidence="9" key="2">
    <citation type="submission" date="2025-08" db="UniProtKB">
        <authorList>
            <consortium name="Ensembl"/>
        </authorList>
    </citation>
    <scope>IDENTIFICATION</scope>
</reference>
<dbReference type="SUPFAM" id="SSF51735">
    <property type="entry name" value="NAD(P)-binding Rossmann-fold domains"/>
    <property type="match status" value="1"/>
</dbReference>
<evidence type="ECO:0000256" key="6">
    <source>
        <dbReference type="ARBA" id="ARBA00022490"/>
    </source>
</evidence>
<evidence type="ECO:0000256" key="5">
    <source>
        <dbReference type="ARBA" id="ARBA00019170"/>
    </source>
</evidence>
<dbReference type="GO" id="GO:0004757">
    <property type="term" value="F:sepiapterin reductase (NADP+) activity"/>
    <property type="evidence" value="ECO:0007669"/>
    <property type="project" value="UniProtKB-EC"/>
</dbReference>
<name>A0A8C9RA58_SCLFO</name>
<dbReference type="PANTHER" id="PTHR44085">
    <property type="entry name" value="SEPIAPTERIN REDUCTASE"/>
    <property type="match status" value="1"/>
</dbReference>
<organism evidence="9 10">
    <name type="scientific">Scleropages formosus</name>
    <name type="common">Asian bonytongue</name>
    <name type="synonym">Osteoglossum formosum</name>
    <dbReference type="NCBI Taxonomy" id="113540"/>
    <lineage>
        <taxon>Eukaryota</taxon>
        <taxon>Metazoa</taxon>
        <taxon>Chordata</taxon>
        <taxon>Craniata</taxon>
        <taxon>Vertebrata</taxon>
        <taxon>Euteleostomi</taxon>
        <taxon>Actinopterygii</taxon>
        <taxon>Neopterygii</taxon>
        <taxon>Teleostei</taxon>
        <taxon>Osteoglossocephala</taxon>
        <taxon>Osteoglossomorpha</taxon>
        <taxon>Osteoglossiformes</taxon>
        <taxon>Osteoglossidae</taxon>
        <taxon>Scleropages</taxon>
    </lineage>
</organism>
<evidence type="ECO:0000256" key="1">
    <source>
        <dbReference type="ARBA" id="ARBA00004496"/>
    </source>
</evidence>
<comment type="subunit">
    <text evidence="3">Homodimer.</text>
</comment>
<dbReference type="EC" id="1.1.1.153" evidence="4"/>
<dbReference type="Ensembl" id="ENSSFOT00015012597.2">
    <property type="protein sequence ID" value="ENSSFOP00015012441.1"/>
    <property type="gene ID" value="ENSSFOG00015008017.2"/>
</dbReference>
<sequence length="274" mass="29443">MQSDRISDMATPSSRDLGRALCIVTGASKGYGRSLALQIAHLLLPRSVLLLVARSADMLQALQVDLVPIVEQAGLLVRCVPTDLGLKAGIDTTVRVAKESAAADTDHVLLINNAASLGDVSRFAISFCDPAEVDAYLSLNVSSALSLTAGVLQAFPQRPGLRRTVVNISSLCALEPFPSWVLYCAGKAARNMMFRVLAKEEPDVRVLNYSPGPMDTDMQAQAQSCSADPALKQSFSIMHSQGKLLSCHESGAKLIRLLLEDEFPSGVHLDYYDL</sequence>
<keyword evidence="8" id="KW-0560">Oxidoreductase</keyword>
<keyword evidence="6" id="KW-0963">Cytoplasm</keyword>
<gene>
    <name evidence="9" type="primary">SPR</name>
    <name evidence="9" type="synonym">sprb</name>
</gene>
<dbReference type="OrthoDB" id="153074at2759"/>
<evidence type="ECO:0000256" key="3">
    <source>
        <dbReference type="ARBA" id="ARBA00011738"/>
    </source>
</evidence>
<reference evidence="9" key="3">
    <citation type="submission" date="2025-09" db="UniProtKB">
        <authorList>
            <consortium name="Ensembl"/>
        </authorList>
    </citation>
    <scope>IDENTIFICATION</scope>
</reference>
<dbReference type="Pfam" id="PF00106">
    <property type="entry name" value="adh_short"/>
    <property type="match status" value="1"/>
</dbReference>
<comment type="subcellular location">
    <subcellularLocation>
        <location evidence="1">Cytoplasm</location>
    </subcellularLocation>
</comment>
<dbReference type="InterPro" id="IPR002347">
    <property type="entry name" value="SDR_fam"/>
</dbReference>
<reference evidence="9 10" key="1">
    <citation type="submission" date="2019-04" db="EMBL/GenBank/DDBJ databases">
        <authorList>
            <consortium name="Wellcome Sanger Institute Data Sharing"/>
        </authorList>
    </citation>
    <scope>NUCLEOTIDE SEQUENCE [LARGE SCALE GENOMIC DNA]</scope>
</reference>
<protein>
    <recommendedName>
        <fullName evidence="5">Sepiapterin reductase</fullName>
        <ecNumber evidence="4">1.1.1.153</ecNumber>
    </recommendedName>
</protein>
<evidence type="ECO:0000313" key="10">
    <source>
        <dbReference type="Proteomes" id="UP000694397"/>
    </source>
</evidence>
<dbReference type="InterPro" id="IPR006393">
    <property type="entry name" value="Sepiapterin_red"/>
</dbReference>
<dbReference type="KEGG" id="sfm:108938530"/>
<dbReference type="PRINTS" id="PR00081">
    <property type="entry name" value="GDHRDH"/>
</dbReference>
<dbReference type="CDD" id="cd05367">
    <property type="entry name" value="SPR-like_SDR_c"/>
    <property type="match status" value="1"/>
</dbReference>
<dbReference type="GO" id="GO:0005737">
    <property type="term" value="C:cytoplasm"/>
    <property type="evidence" value="ECO:0007669"/>
    <property type="project" value="UniProtKB-SubCell"/>
</dbReference>
<dbReference type="FunFam" id="3.40.50.720:FF:000259">
    <property type="entry name" value="Sepiapterin reductase"/>
    <property type="match status" value="1"/>
</dbReference>
<comment type="similarity">
    <text evidence="2">Belongs to the sepiapterin reductase family.</text>
</comment>
<evidence type="ECO:0000313" key="9">
    <source>
        <dbReference type="Ensembl" id="ENSSFOP00015012441.1"/>
    </source>
</evidence>
<dbReference type="PANTHER" id="PTHR44085:SF2">
    <property type="entry name" value="SEPIAPTERIN REDUCTASE"/>
    <property type="match status" value="1"/>
</dbReference>
<dbReference type="GeneTree" id="ENSGT00440000033609"/>
<dbReference type="CTD" id="795445"/>
<evidence type="ECO:0000256" key="7">
    <source>
        <dbReference type="ARBA" id="ARBA00022857"/>
    </source>
</evidence>
<dbReference type="NCBIfam" id="TIGR01500">
    <property type="entry name" value="sepiapter_red"/>
    <property type="match status" value="1"/>
</dbReference>
<keyword evidence="10" id="KW-1185">Reference proteome</keyword>
<proteinExistence type="inferred from homology"/>
<dbReference type="Gene3D" id="3.40.50.720">
    <property type="entry name" value="NAD(P)-binding Rossmann-like Domain"/>
    <property type="match status" value="1"/>
</dbReference>
<dbReference type="InterPro" id="IPR051721">
    <property type="entry name" value="Biopterin_syn/organic_redct"/>
</dbReference>
<dbReference type="InterPro" id="IPR036291">
    <property type="entry name" value="NAD(P)-bd_dom_sf"/>
</dbReference>
<evidence type="ECO:0000256" key="4">
    <source>
        <dbReference type="ARBA" id="ARBA00013075"/>
    </source>
</evidence>
<accession>A0A8C9RA58</accession>
<keyword evidence="7" id="KW-0521">NADP</keyword>
<dbReference type="AlphaFoldDB" id="A0A8C9RA58"/>